<gene>
    <name evidence="6" type="ORF">HHI36_019316</name>
</gene>
<evidence type="ECO:0000313" key="6">
    <source>
        <dbReference type="EMBL" id="KAL3285200.1"/>
    </source>
</evidence>
<keyword evidence="3" id="KW-0597">Phosphoprotein</keyword>
<keyword evidence="2" id="KW-0963">Cytoplasm</keyword>
<feature type="compositionally biased region" description="Basic and acidic residues" evidence="5">
    <location>
        <begin position="658"/>
        <end position="680"/>
    </location>
</feature>
<dbReference type="InterPro" id="IPR051976">
    <property type="entry name" value="Synaptopodin_domain"/>
</dbReference>
<feature type="compositionally biased region" description="Polar residues" evidence="5">
    <location>
        <begin position="1393"/>
        <end position="1406"/>
    </location>
</feature>
<comment type="caution">
    <text evidence="6">The sequence shown here is derived from an EMBL/GenBank/DDBJ whole genome shotgun (WGS) entry which is preliminary data.</text>
</comment>
<dbReference type="EMBL" id="JABFTP020000165">
    <property type="protein sequence ID" value="KAL3285200.1"/>
    <property type="molecule type" value="Genomic_DNA"/>
</dbReference>
<evidence type="ECO:0000256" key="5">
    <source>
        <dbReference type="SAM" id="MobiDB-lite"/>
    </source>
</evidence>
<feature type="compositionally biased region" description="Low complexity" evidence="5">
    <location>
        <begin position="21"/>
        <end position="30"/>
    </location>
</feature>
<dbReference type="GO" id="GO:0005737">
    <property type="term" value="C:cytoplasm"/>
    <property type="evidence" value="ECO:0007669"/>
    <property type="project" value="UniProtKB-SubCell"/>
</dbReference>
<comment type="similarity">
    <text evidence="4">Belongs to the synaptopodin family.</text>
</comment>
<evidence type="ECO:0000256" key="2">
    <source>
        <dbReference type="ARBA" id="ARBA00022490"/>
    </source>
</evidence>
<feature type="region of interest" description="Disordered" evidence="5">
    <location>
        <begin position="625"/>
        <end position="680"/>
    </location>
</feature>
<evidence type="ECO:0000256" key="3">
    <source>
        <dbReference type="ARBA" id="ARBA00022553"/>
    </source>
</evidence>
<sequence>MADKNKQVAIVDSGNKEVESESTSETTLTEISKDLGHTKSLEKTAEYEEHNKESVVEDHRTQKSESNRQVTQSVKTETSENRQDIPAGSFSQPNPYIPVESIKTFEPLKPFTPIQPFEPPKSFELAKQLETTLQASYEKESEQTQINLETTSQNLSIEETKETITQTNTGTTEEKLPDYYKPVEILAPLDMTEILTQSEGGTENGLVKDDTLKSEIKEEKIKNSLKEIISDLDSYAEQDNELREPLKKPSIEANKNETQDENIPPSKPINLEKILTPADGEQIQPASNRKMFASSAFYAKGLHPTMEEQVELAKRISSSLSDISNQSSKGQSMYVNRKKRSVKWVHEGEGERHNGSEHSYESSCEKKSPLKLVMNPHGQVQDINSLRKQGYTIESALSPDVCLEIVKDLNSPRGKGAELFAKRRKRSEKWVVGESTGTKDCVRQEPLIAPSPAPLLSPLPPISSFPPPSYLPETAQRIQHKEKLDEIQEKFSRPRVKLIKSPWDAALETGSVDAAFENLPPSWPSKGNLVAPTVESYENALKSDNLATWTGPKYNGHSDQTKMYAHNPAYNSSSINRIVDNLQKGLTNVDVYKPTLPMAWNNKDKYQSNYSSISIAPAQANLSDLNREEDPSFAESNPSELPISNPPPIRSVSPFPGKPKDLNEEELEAQRSEQRNKELLEQPYPIIPNVEIVEEVIKEDIEKFQSKLPIESSVRPTSPFPNIPNITLNPEIIEKDIVCLRTSPVAFNRQHVSEDVIKPNPVKNNLFSQPRTYERVSLNDKKYELRDPITNIRQNIPKPEFGFAIMNPEFKVVENTFTNSTVNLRTIQSEMFESEGHFVASRSMSPMFIPRPQPPAEVEEKIIKPIIIEHVEVPEPKNPKFEEQMKKITMSGNKEKSEAIVGQKTCFSELQEIKTAYRDIDEPQNKVEEKNDEVTNILKNMKQIREGVGPMEDIEAKSTEQMGEGDHDDVERRKDVLEEYYDKVVDEITHEVVGNLTSANEEKEALSASQNVSFGEGITAGVNMEELREKLEDLSKEDTVNTPKKFSEGVQESLITQSDVKSKREEPNPELDDDVPQRLCRKAPETIIGARPLFGQLDINSEFKKAITGRQKSMQNRKNREIYKSSQRNVRPEPRKKDEIIIAKPCGNFQTSQFKNENVPELKTSTIDSRKETVVPKKVEISISKSNEAFDDSSKVSSQFKNDEKAQVEVMRPNENEEIEKIYYQRERALSIDLQVVGEELQQSDIKQMIDREVSKYITIPSNRLHRNSVEKSYDDSCPIIRPLPQFPKTPSVRDVQELFEPHCNEDWEEYQKIPVRSLIENFEQNSMPTLKIKEFNLPAQGFAQEVHQADSLYYVANAQVQTKYETYDLGQQNFQQSSIMAEEREQTFQQSANSSFCKYTPPSQMSSRRSSSSYHTGTDFSASAFNRELLQDSLPRSKPNSAPMSPRYKPNVTPPVFIPKESNSPLPNYYLPSYSAQQYLPPSEPSYEEHQVHRVAPSHPVKKIDFGSLQNYNTAPRGWTHTKNVYKPITFDSKSYSDF</sequence>
<feature type="compositionally biased region" description="Basic and acidic residues" evidence="5">
    <location>
        <begin position="240"/>
        <end position="258"/>
    </location>
</feature>
<comment type="subcellular location">
    <subcellularLocation>
        <location evidence="1">Cytoplasm</location>
    </subcellularLocation>
</comment>
<feature type="compositionally biased region" description="Polar residues" evidence="5">
    <location>
        <begin position="67"/>
        <end position="76"/>
    </location>
</feature>
<dbReference type="PANTHER" id="PTHR24217:SF0">
    <property type="entry name" value="PDZ DOMAIN-CONTAINING PROTEIN"/>
    <property type="match status" value="1"/>
</dbReference>
<feature type="region of interest" description="Disordered" evidence="5">
    <location>
        <begin position="1434"/>
        <end position="1455"/>
    </location>
</feature>
<reference evidence="6 7" key="1">
    <citation type="journal article" date="2021" name="BMC Biol.">
        <title>Horizontally acquired antibacterial genes associated with adaptive radiation of ladybird beetles.</title>
        <authorList>
            <person name="Li H.S."/>
            <person name="Tang X.F."/>
            <person name="Huang Y.H."/>
            <person name="Xu Z.Y."/>
            <person name="Chen M.L."/>
            <person name="Du X.Y."/>
            <person name="Qiu B.Y."/>
            <person name="Chen P.T."/>
            <person name="Zhang W."/>
            <person name="Slipinski A."/>
            <person name="Escalona H.E."/>
            <person name="Waterhouse R.M."/>
            <person name="Zwick A."/>
            <person name="Pang H."/>
        </authorList>
    </citation>
    <scope>NUCLEOTIDE SEQUENCE [LARGE SCALE GENOMIC DNA]</scope>
    <source>
        <strain evidence="6">SYSU2018</strain>
    </source>
</reference>
<accession>A0ABD2P3M4</accession>
<evidence type="ECO:0000313" key="7">
    <source>
        <dbReference type="Proteomes" id="UP001516400"/>
    </source>
</evidence>
<proteinExistence type="inferred from homology"/>
<keyword evidence="7" id="KW-1185">Reference proteome</keyword>
<dbReference type="GO" id="GO:0043226">
    <property type="term" value="C:organelle"/>
    <property type="evidence" value="ECO:0007669"/>
    <property type="project" value="UniProtKB-ARBA"/>
</dbReference>
<organism evidence="6 7">
    <name type="scientific">Cryptolaemus montrouzieri</name>
    <dbReference type="NCBI Taxonomy" id="559131"/>
    <lineage>
        <taxon>Eukaryota</taxon>
        <taxon>Metazoa</taxon>
        <taxon>Ecdysozoa</taxon>
        <taxon>Arthropoda</taxon>
        <taxon>Hexapoda</taxon>
        <taxon>Insecta</taxon>
        <taxon>Pterygota</taxon>
        <taxon>Neoptera</taxon>
        <taxon>Endopterygota</taxon>
        <taxon>Coleoptera</taxon>
        <taxon>Polyphaga</taxon>
        <taxon>Cucujiformia</taxon>
        <taxon>Coccinelloidea</taxon>
        <taxon>Coccinellidae</taxon>
        <taxon>Scymninae</taxon>
        <taxon>Scymnini</taxon>
        <taxon>Cryptolaemus</taxon>
    </lineage>
</organism>
<dbReference type="Proteomes" id="UP001516400">
    <property type="component" value="Unassembled WGS sequence"/>
</dbReference>
<feature type="region of interest" description="Disordered" evidence="5">
    <location>
        <begin position="1393"/>
        <end position="1419"/>
    </location>
</feature>
<evidence type="ECO:0000256" key="1">
    <source>
        <dbReference type="ARBA" id="ARBA00004496"/>
    </source>
</evidence>
<feature type="region of interest" description="Disordered" evidence="5">
    <location>
        <begin position="1033"/>
        <end position="1077"/>
    </location>
</feature>
<feature type="region of interest" description="Disordered" evidence="5">
    <location>
        <begin position="236"/>
        <end position="270"/>
    </location>
</feature>
<feature type="region of interest" description="Disordered" evidence="5">
    <location>
        <begin position="1"/>
        <end position="96"/>
    </location>
</feature>
<feature type="compositionally biased region" description="Basic and acidic residues" evidence="5">
    <location>
        <begin position="31"/>
        <end position="66"/>
    </location>
</feature>
<evidence type="ECO:0000256" key="4">
    <source>
        <dbReference type="ARBA" id="ARBA00038161"/>
    </source>
</evidence>
<dbReference type="PANTHER" id="PTHR24217">
    <property type="entry name" value="PUTATIVE-RELATED"/>
    <property type="match status" value="1"/>
</dbReference>
<protein>
    <submittedName>
        <fullName evidence="6">Uncharacterized protein</fullName>
    </submittedName>
</protein>
<name>A0ABD2P3M4_9CUCU</name>